<protein>
    <recommendedName>
        <fullName evidence="3">Periplasmic binding protein domain-containing protein</fullName>
    </recommendedName>
</protein>
<dbReference type="SUPFAM" id="SSF53822">
    <property type="entry name" value="Periplasmic binding protein-like I"/>
    <property type="match status" value="1"/>
</dbReference>
<gene>
    <name evidence="1" type="ORF">ALP29_200728</name>
</gene>
<dbReference type="EMBL" id="RBUA01001107">
    <property type="protein sequence ID" value="RMU49555.1"/>
    <property type="molecule type" value="Genomic_DNA"/>
</dbReference>
<organism evidence="1 2">
    <name type="scientific">Pseudomonas syringae pv. avii</name>
    <dbReference type="NCBI Taxonomy" id="663959"/>
    <lineage>
        <taxon>Bacteria</taxon>
        <taxon>Pseudomonadati</taxon>
        <taxon>Pseudomonadota</taxon>
        <taxon>Gammaproteobacteria</taxon>
        <taxon>Pseudomonadales</taxon>
        <taxon>Pseudomonadaceae</taxon>
        <taxon>Pseudomonas</taxon>
        <taxon>Pseudomonas syringae</taxon>
    </lineage>
</organism>
<dbReference type="Gene3D" id="3.40.50.2300">
    <property type="match status" value="1"/>
</dbReference>
<dbReference type="AlphaFoldDB" id="A0A3M5UUZ2"/>
<proteinExistence type="predicted"/>
<dbReference type="InterPro" id="IPR028082">
    <property type="entry name" value="Peripla_BP_I"/>
</dbReference>
<dbReference type="Proteomes" id="UP000280395">
    <property type="component" value="Unassembled WGS sequence"/>
</dbReference>
<evidence type="ECO:0000313" key="2">
    <source>
        <dbReference type="Proteomes" id="UP000280395"/>
    </source>
</evidence>
<name>A0A3M5UUZ2_PSESX</name>
<comment type="caution">
    <text evidence="1">The sequence shown here is derived from an EMBL/GenBank/DDBJ whole genome shotgun (WGS) entry which is preliminary data.</text>
</comment>
<evidence type="ECO:0008006" key="3">
    <source>
        <dbReference type="Google" id="ProtNLM"/>
    </source>
</evidence>
<evidence type="ECO:0000313" key="1">
    <source>
        <dbReference type="EMBL" id="RMU49555.1"/>
    </source>
</evidence>
<reference evidence="1 2" key="1">
    <citation type="submission" date="2018-08" db="EMBL/GenBank/DDBJ databases">
        <title>Recombination of ecologically and evolutionarily significant loci maintains genetic cohesion in the Pseudomonas syringae species complex.</title>
        <authorList>
            <person name="Dillon M."/>
            <person name="Thakur S."/>
            <person name="Almeida R.N.D."/>
            <person name="Weir B.S."/>
            <person name="Guttman D.S."/>
        </authorList>
    </citation>
    <scope>NUCLEOTIDE SEQUENCE [LARGE SCALE GENOMIC DNA]</scope>
    <source>
        <strain evidence="1 2">ICMP 14479</strain>
    </source>
</reference>
<accession>A0A3M5UUZ2</accession>
<sequence length="55" mass="5952">MTKGDLTVSVYQDAKGQADGAIDAAVKMAKKDKVEPQAIVIPYRLITPENVSTFK</sequence>